<accession>A0A4Y2CW60</accession>
<organism evidence="1 2">
    <name type="scientific">Araneus ventricosus</name>
    <name type="common">Orbweaver spider</name>
    <name type="synonym">Epeira ventricosa</name>
    <dbReference type="NCBI Taxonomy" id="182803"/>
    <lineage>
        <taxon>Eukaryota</taxon>
        <taxon>Metazoa</taxon>
        <taxon>Ecdysozoa</taxon>
        <taxon>Arthropoda</taxon>
        <taxon>Chelicerata</taxon>
        <taxon>Arachnida</taxon>
        <taxon>Araneae</taxon>
        <taxon>Araneomorphae</taxon>
        <taxon>Entelegynae</taxon>
        <taxon>Araneoidea</taxon>
        <taxon>Araneidae</taxon>
        <taxon>Araneus</taxon>
    </lineage>
</organism>
<sequence>MKSFFSSQNFQEDDTRIWAINCQQRKEPLFSRKICSGALNRLSPASVDWAGLGRNRAHRVKDWSAIQKQAIFTMEHGVGNANGLSYRGLFVSEFSKRKDYTR</sequence>
<evidence type="ECO:0000313" key="2">
    <source>
        <dbReference type="Proteomes" id="UP000499080"/>
    </source>
</evidence>
<evidence type="ECO:0000313" key="1">
    <source>
        <dbReference type="EMBL" id="GBM08329.1"/>
    </source>
</evidence>
<dbReference type="Proteomes" id="UP000499080">
    <property type="component" value="Unassembled WGS sequence"/>
</dbReference>
<name>A0A4Y2CW60_ARAVE</name>
<dbReference type="EMBL" id="BGPR01000255">
    <property type="protein sequence ID" value="GBM08329.1"/>
    <property type="molecule type" value="Genomic_DNA"/>
</dbReference>
<gene>
    <name evidence="1" type="ORF">AVEN_101452_1</name>
</gene>
<proteinExistence type="predicted"/>
<dbReference type="AlphaFoldDB" id="A0A4Y2CW60"/>
<reference evidence="1 2" key="1">
    <citation type="journal article" date="2019" name="Sci. Rep.">
        <title>Orb-weaving spider Araneus ventricosus genome elucidates the spidroin gene catalogue.</title>
        <authorList>
            <person name="Kono N."/>
            <person name="Nakamura H."/>
            <person name="Ohtoshi R."/>
            <person name="Moran D.A.P."/>
            <person name="Shinohara A."/>
            <person name="Yoshida Y."/>
            <person name="Fujiwara M."/>
            <person name="Mori M."/>
            <person name="Tomita M."/>
            <person name="Arakawa K."/>
        </authorList>
    </citation>
    <scope>NUCLEOTIDE SEQUENCE [LARGE SCALE GENOMIC DNA]</scope>
</reference>
<comment type="caution">
    <text evidence="1">The sequence shown here is derived from an EMBL/GenBank/DDBJ whole genome shotgun (WGS) entry which is preliminary data.</text>
</comment>
<dbReference type="OrthoDB" id="9884289at2759"/>
<protein>
    <submittedName>
        <fullName evidence="1">Uncharacterized protein</fullName>
    </submittedName>
</protein>
<keyword evidence="2" id="KW-1185">Reference proteome</keyword>